<name>A0A0S3S7R4_PHAAN</name>
<sequence length="334" mass="38103">MSHPQTSESSLWEPVPLTEDGDHLVLTTELINLLPHFCGLANECPHTHLENFYEICCFMKPPNVPDDHIFLKVFPHSLQGAAKDWKNSLPLGSVTDWGYLEHQFLSNFSLVQYGYNNNPGWNDMSLGWYDAPQKYQEAPSQDTFIPPPIPQYESQQYDAPTQIAPQPSTSEPAMKELLEQRIMQSIQFKREIMELQQKTQAIIESSNNQIGQMATQLTEEQSQNSERPFQTVQILDDDDSAIDIGDEEQSYELTTVQPTFPPSDVPTLAPEETDKNHEGQEDMRNTFEPGRSPSSSHTLAIFKEVEVSIPQIDYFVDCTIDWYADNCIVTEHNF</sequence>
<organism evidence="2 3">
    <name type="scientific">Vigna angularis var. angularis</name>
    <dbReference type="NCBI Taxonomy" id="157739"/>
    <lineage>
        <taxon>Eukaryota</taxon>
        <taxon>Viridiplantae</taxon>
        <taxon>Streptophyta</taxon>
        <taxon>Embryophyta</taxon>
        <taxon>Tracheophyta</taxon>
        <taxon>Spermatophyta</taxon>
        <taxon>Magnoliopsida</taxon>
        <taxon>eudicotyledons</taxon>
        <taxon>Gunneridae</taxon>
        <taxon>Pentapetalae</taxon>
        <taxon>rosids</taxon>
        <taxon>fabids</taxon>
        <taxon>Fabales</taxon>
        <taxon>Fabaceae</taxon>
        <taxon>Papilionoideae</taxon>
        <taxon>50 kb inversion clade</taxon>
        <taxon>NPAAA clade</taxon>
        <taxon>indigoferoid/millettioid clade</taxon>
        <taxon>Phaseoleae</taxon>
        <taxon>Vigna</taxon>
    </lineage>
</organism>
<evidence type="ECO:0008006" key="4">
    <source>
        <dbReference type="Google" id="ProtNLM"/>
    </source>
</evidence>
<feature type="compositionally biased region" description="Basic and acidic residues" evidence="1">
    <location>
        <begin position="272"/>
        <end position="285"/>
    </location>
</feature>
<protein>
    <recommendedName>
        <fullName evidence="4">Retrotransposon gag domain-containing protein</fullName>
    </recommendedName>
</protein>
<evidence type="ECO:0000256" key="1">
    <source>
        <dbReference type="SAM" id="MobiDB-lite"/>
    </source>
</evidence>
<evidence type="ECO:0000313" key="2">
    <source>
        <dbReference type="EMBL" id="BAT88845.1"/>
    </source>
</evidence>
<dbReference type="EMBL" id="AP015038">
    <property type="protein sequence ID" value="BAT88845.1"/>
    <property type="molecule type" value="Genomic_DNA"/>
</dbReference>
<evidence type="ECO:0000313" key="3">
    <source>
        <dbReference type="Proteomes" id="UP000291084"/>
    </source>
</evidence>
<reference evidence="2 3" key="1">
    <citation type="journal article" date="2015" name="Sci. Rep.">
        <title>The power of single molecule real-time sequencing technology in the de novo assembly of a eukaryotic genome.</title>
        <authorList>
            <person name="Sakai H."/>
            <person name="Naito K."/>
            <person name="Ogiso-Tanaka E."/>
            <person name="Takahashi Y."/>
            <person name="Iseki K."/>
            <person name="Muto C."/>
            <person name="Satou K."/>
            <person name="Teruya K."/>
            <person name="Shiroma A."/>
            <person name="Shimoji M."/>
            <person name="Hirano T."/>
            <person name="Itoh T."/>
            <person name="Kaga A."/>
            <person name="Tomooka N."/>
        </authorList>
    </citation>
    <scope>NUCLEOTIDE SEQUENCE [LARGE SCALE GENOMIC DNA]</scope>
    <source>
        <strain evidence="3">cv. Shumari</strain>
    </source>
</reference>
<proteinExistence type="predicted"/>
<dbReference type="OrthoDB" id="1689420at2759"/>
<dbReference type="AlphaFoldDB" id="A0A0S3S7R4"/>
<keyword evidence="3" id="KW-1185">Reference proteome</keyword>
<dbReference type="PANTHER" id="PTHR33223">
    <property type="entry name" value="CCHC-TYPE DOMAIN-CONTAINING PROTEIN"/>
    <property type="match status" value="1"/>
</dbReference>
<dbReference type="Proteomes" id="UP000291084">
    <property type="component" value="Chromosome 5"/>
</dbReference>
<feature type="region of interest" description="Disordered" evidence="1">
    <location>
        <begin position="256"/>
        <end position="295"/>
    </location>
</feature>
<gene>
    <name evidence="2" type="primary">Vigan.05G247300</name>
    <name evidence="2" type="ORF">VIGAN_05247300</name>
</gene>
<accession>A0A0S3S7R4</accession>
<dbReference type="PANTHER" id="PTHR33223:SF6">
    <property type="entry name" value="CCHC-TYPE DOMAIN-CONTAINING PROTEIN"/>
    <property type="match status" value="1"/>
</dbReference>